<reference evidence="2 3" key="1">
    <citation type="submission" date="2024-11" db="EMBL/GenBank/DDBJ databases">
        <title>Chromosome-level genome assembly of Eucalyptus globulus Labill. provides insights into its genome evolution.</title>
        <authorList>
            <person name="Li X."/>
        </authorList>
    </citation>
    <scope>NUCLEOTIDE SEQUENCE [LARGE SCALE GENOMIC DNA]</scope>
    <source>
        <strain evidence="2">CL2024</strain>
        <tissue evidence="2">Fresh tender leaves</tissue>
    </source>
</reference>
<accession>A0ABD3LHT6</accession>
<dbReference type="AlphaFoldDB" id="A0ABD3LHT6"/>
<keyword evidence="3" id="KW-1185">Reference proteome</keyword>
<evidence type="ECO:0000313" key="2">
    <source>
        <dbReference type="EMBL" id="KAL3750188.1"/>
    </source>
</evidence>
<dbReference type="EMBL" id="JBJKBG010000002">
    <property type="protein sequence ID" value="KAL3750188.1"/>
    <property type="molecule type" value="Genomic_DNA"/>
</dbReference>
<feature type="region of interest" description="Disordered" evidence="1">
    <location>
        <begin position="46"/>
        <end position="81"/>
    </location>
</feature>
<evidence type="ECO:0000313" key="3">
    <source>
        <dbReference type="Proteomes" id="UP001634007"/>
    </source>
</evidence>
<feature type="region of interest" description="Disordered" evidence="1">
    <location>
        <begin position="1"/>
        <end position="21"/>
    </location>
</feature>
<organism evidence="2 3">
    <name type="scientific">Eucalyptus globulus</name>
    <name type="common">Tasmanian blue gum</name>
    <dbReference type="NCBI Taxonomy" id="34317"/>
    <lineage>
        <taxon>Eukaryota</taxon>
        <taxon>Viridiplantae</taxon>
        <taxon>Streptophyta</taxon>
        <taxon>Embryophyta</taxon>
        <taxon>Tracheophyta</taxon>
        <taxon>Spermatophyta</taxon>
        <taxon>Magnoliopsida</taxon>
        <taxon>eudicotyledons</taxon>
        <taxon>Gunneridae</taxon>
        <taxon>Pentapetalae</taxon>
        <taxon>rosids</taxon>
        <taxon>malvids</taxon>
        <taxon>Myrtales</taxon>
        <taxon>Myrtaceae</taxon>
        <taxon>Myrtoideae</taxon>
        <taxon>Eucalypteae</taxon>
        <taxon>Eucalyptus</taxon>
    </lineage>
</organism>
<gene>
    <name evidence="2" type="ORF">ACJRO7_011209</name>
</gene>
<proteinExistence type="predicted"/>
<comment type="caution">
    <text evidence="2">The sequence shown here is derived from an EMBL/GenBank/DDBJ whole genome shotgun (WGS) entry which is preliminary data.</text>
</comment>
<protein>
    <submittedName>
        <fullName evidence="2">Uncharacterized protein</fullName>
    </submittedName>
</protein>
<evidence type="ECO:0000256" key="1">
    <source>
        <dbReference type="SAM" id="MobiDB-lite"/>
    </source>
</evidence>
<feature type="compositionally biased region" description="Basic and acidic residues" evidence="1">
    <location>
        <begin position="49"/>
        <end position="64"/>
    </location>
</feature>
<name>A0ABD3LHT6_EUCGL</name>
<dbReference type="Proteomes" id="UP001634007">
    <property type="component" value="Unassembled WGS sequence"/>
</dbReference>
<sequence length="98" mass="10743">MREERDGAVNTRAAAKDGRRSGGGVVLLWGSMLMRVRSPMTVAGVVRGPPERCERGQNPREHSVTELSGRGRTLRNARRREERSVTSLLLVSLFGGQG</sequence>